<protein>
    <submittedName>
        <fullName evidence="1">Uncharacterized protein</fullName>
    </submittedName>
</protein>
<gene>
    <name evidence="1" type="primary">ORF9381</name>
</gene>
<dbReference type="AlphaFoldDB" id="A0A0B6Y1H9"/>
<feature type="non-terminal residue" evidence="1">
    <location>
        <position position="1"/>
    </location>
</feature>
<name>A0A0B6Y1H9_9EUPU</name>
<reference evidence="1" key="1">
    <citation type="submission" date="2014-12" db="EMBL/GenBank/DDBJ databases">
        <title>Insight into the proteome of Arion vulgaris.</title>
        <authorList>
            <person name="Aradska J."/>
            <person name="Bulat T."/>
            <person name="Smidak R."/>
            <person name="Sarate P."/>
            <person name="Gangsoo J."/>
            <person name="Sialana F."/>
            <person name="Bilban M."/>
            <person name="Lubec G."/>
        </authorList>
    </citation>
    <scope>NUCLEOTIDE SEQUENCE</scope>
    <source>
        <tissue evidence="1">Skin</tissue>
    </source>
</reference>
<dbReference type="EMBL" id="HACG01003083">
    <property type="protein sequence ID" value="CEK49948.1"/>
    <property type="molecule type" value="Transcribed_RNA"/>
</dbReference>
<sequence>QGESYSLNLQYLASSVMTCKSMNYITFHAGKLTTLAQQSWIPSTGNINR</sequence>
<proteinExistence type="predicted"/>
<organism evidence="1">
    <name type="scientific">Arion vulgaris</name>
    <dbReference type="NCBI Taxonomy" id="1028688"/>
    <lineage>
        <taxon>Eukaryota</taxon>
        <taxon>Metazoa</taxon>
        <taxon>Spiralia</taxon>
        <taxon>Lophotrochozoa</taxon>
        <taxon>Mollusca</taxon>
        <taxon>Gastropoda</taxon>
        <taxon>Heterobranchia</taxon>
        <taxon>Euthyneura</taxon>
        <taxon>Panpulmonata</taxon>
        <taxon>Eupulmonata</taxon>
        <taxon>Stylommatophora</taxon>
        <taxon>Helicina</taxon>
        <taxon>Arionoidea</taxon>
        <taxon>Arionidae</taxon>
        <taxon>Arion</taxon>
    </lineage>
</organism>
<accession>A0A0B6Y1H9</accession>
<evidence type="ECO:0000313" key="1">
    <source>
        <dbReference type="EMBL" id="CEK49948.1"/>
    </source>
</evidence>